<organism evidence="4 5">
    <name type="scientific">Flemingia macrophylla</name>
    <dbReference type="NCBI Taxonomy" id="520843"/>
    <lineage>
        <taxon>Eukaryota</taxon>
        <taxon>Viridiplantae</taxon>
        <taxon>Streptophyta</taxon>
        <taxon>Embryophyta</taxon>
        <taxon>Tracheophyta</taxon>
        <taxon>Spermatophyta</taxon>
        <taxon>Magnoliopsida</taxon>
        <taxon>eudicotyledons</taxon>
        <taxon>Gunneridae</taxon>
        <taxon>Pentapetalae</taxon>
        <taxon>rosids</taxon>
        <taxon>fabids</taxon>
        <taxon>Fabales</taxon>
        <taxon>Fabaceae</taxon>
        <taxon>Papilionoideae</taxon>
        <taxon>50 kb inversion clade</taxon>
        <taxon>NPAAA clade</taxon>
        <taxon>indigoferoid/millettioid clade</taxon>
        <taxon>Phaseoleae</taxon>
        <taxon>Flemingia</taxon>
    </lineage>
</organism>
<evidence type="ECO:0000313" key="5">
    <source>
        <dbReference type="Proteomes" id="UP001603857"/>
    </source>
</evidence>
<accession>A0ABD1N5H8</accession>
<sequence length="269" mass="29990">MVRPPRRPPSPPPTDVAQLARAMEALAAAMLQQSQTMTQQVARFDHLMHLYPPEIVEERTRRQFEEDSRPGIPRMVILVIVAQTEERLDRGGRVAKGQFGGSSSDRGGRRRNLSRTPYHRPQQPQQAPPAELIHARFGVPPTPQIIRCFICGGPHVVCQCPQKDNRTCFLCRKVGHLAKDCRVGSGISSTKNTPHGKKQEGIEKEVAMLRADTSQSQSLVRGMNKIPGSSLAELFDSRRLSKVNVLVDALSRRTTQTSSMMDKESKLVE</sequence>
<name>A0ABD1N5H8_9FABA</name>
<dbReference type="Gene3D" id="4.10.60.10">
    <property type="entry name" value="Zinc finger, CCHC-type"/>
    <property type="match status" value="1"/>
</dbReference>
<proteinExistence type="predicted"/>
<dbReference type="SMART" id="SM00343">
    <property type="entry name" value="ZnF_C2HC"/>
    <property type="match status" value="2"/>
</dbReference>
<dbReference type="Pfam" id="PF00098">
    <property type="entry name" value="zf-CCHC"/>
    <property type="match status" value="1"/>
</dbReference>
<evidence type="ECO:0000313" key="4">
    <source>
        <dbReference type="EMBL" id="KAL2343268.1"/>
    </source>
</evidence>
<feature type="region of interest" description="Disordered" evidence="2">
    <location>
        <begin position="91"/>
        <end position="129"/>
    </location>
</feature>
<keyword evidence="5" id="KW-1185">Reference proteome</keyword>
<protein>
    <recommendedName>
        <fullName evidence="3">CCHC-type domain-containing protein</fullName>
    </recommendedName>
</protein>
<gene>
    <name evidence="4" type="ORF">Fmac_004553</name>
</gene>
<dbReference type="InterPro" id="IPR036875">
    <property type="entry name" value="Znf_CCHC_sf"/>
</dbReference>
<dbReference type="Proteomes" id="UP001603857">
    <property type="component" value="Unassembled WGS sequence"/>
</dbReference>
<dbReference type="AlphaFoldDB" id="A0ABD1N5H8"/>
<dbReference type="EMBL" id="JBGMDY010000002">
    <property type="protein sequence ID" value="KAL2343268.1"/>
    <property type="molecule type" value="Genomic_DNA"/>
</dbReference>
<reference evidence="4 5" key="1">
    <citation type="submission" date="2024-08" db="EMBL/GenBank/DDBJ databases">
        <title>Insights into the chromosomal genome structure of Flemingia macrophylla.</title>
        <authorList>
            <person name="Ding Y."/>
            <person name="Zhao Y."/>
            <person name="Bi W."/>
            <person name="Wu M."/>
            <person name="Zhao G."/>
            <person name="Gong Y."/>
            <person name="Li W."/>
            <person name="Zhang P."/>
        </authorList>
    </citation>
    <scope>NUCLEOTIDE SEQUENCE [LARGE SCALE GENOMIC DNA]</scope>
    <source>
        <strain evidence="4">DYQJB</strain>
        <tissue evidence="4">Leaf</tissue>
    </source>
</reference>
<dbReference type="SUPFAM" id="SSF57756">
    <property type="entry name" value="Retrovirus zinc finger-like domains"/>
    <property type="match status" value="1"/>
</dbReference>
<comment type="caution">
    <text evidence="4">The sequence shown here is derived from an EMBL/GenBank/DDBJ whole genome shotgun (WGS) entry which is preliminary data.</text>
</comment>
<evidence type="ECO:0000256" key="1">
    <source>
        <dbReference type="PROSITE-ProRule" id="PRU00047"/>
    </source>
</evidence>
<dbReference type="PROSITE" id="PS50158">
    <property type="entry name" value="ZF_CCHC"/>
    <property type="match status" value="1"/>
</dbReference>
<keyword evidence="1" id="KW-0479">Metal-binding</keyword>
<evidence type="ECO:0000259" key="3">
    <source>
        <dbReference type="PROSITE" id="PS50158"/>
    </source>
</evidence>
<dbReference type="GO" id="GO:0008270">
    <property type="term" value="F:zinc ion binding"/>
    <property type="evidence" value="ECO:0007669"/>
    <property type="project" value="UniProtKB-KW"/>
</dbReference>
<dbReference type="InterPro" id="IPR001878">
    <property type="entry name" value="Znf_CCHC"/>
</dbReference>
<evidence type="ECO:0000256" key="2">
    <source>
        <dbReference type="SAM" id="MobiDB-lite"/>
    </source>
</evidence>
<keyword evidence="1" id="KW-0863">Zinc-finger</keyword>
<feature type="domain" description="CCHC-type" evidence="3">
    <location>
        <begin position="168"/>
        <end position="182"/>
    </location>
</feature>
<keyword evidence="1" id="KW-0862">Zinc</keyword>